<accession>A0A1Y1VGE5</accession>
<dbReference type="PANTHER" id="PTHR40050">
    <property type="entry name" value="INNER SPORE COAT PROTEIN H"/>
    <property type="match status" value="1"/>
</dbReference>
<dbReference type="Pfam" id="PF08757">
    <property type="entry name" value="CotH"/>
    <property type="match status" value="1"/>
</dbReference>
<feature type="signal peptide" evidence="1">
    <location>
        <begin position="1"/>
        <end position="21"/>
    </location>
</feature>
<proteinExistence type="predicted"/>
<feature type="chain" id="PRO_5010998308" evidence="1">
    <location>
        <begin position="22"/>
        <end position="596"/>
    </location>
</feature>
<dbReference type="AlphaFoldDB" id="A0A1Y1VGE5"/>
<name>A0A1Y1VGE5_9FUNG</name>
<sequence length="596" mass="68187">MKFGKSLYIILASVKVLLINADKVSFKVLAINGTPFVTVNGQQYEMTLEEYPLYKAKVEVDKFPVEYNYNIVYADGSSEQESFSRKREKEEKSLNEFFNRSQTVIEHPQVPKAYQPFEFYEPSKLYDDTHVSTIIINVDNQLLQQMYQNPTDQELKANAVVVYASPYSVKTFNNAILSISGQSTRGVPKLSYKLKNLKSDDNKELFNRSSIKLRAEHMDPSFLRDKIYGDILNSLGVPAAQNKFARVFINGQPVGLFDLSDDITSGRYLRETFNKGEKYTQENPIFKADYCPSCGIGAVYSDLGYYGEDINEPMYAVYSYKGDDNTTPSMTHVANEIIPLVREINAYANYQTETMSFDIDTFLKYMAVEFLAGAIDNYWNKPGNYFLYKDVAKGKWYFHDADFHFSFGVGGEPDLMINTPLSDYPPIHDPKVDKARPPLDAILSRPENKARFTQIFDRLLKTSFHTGSLYSRIDSFVELIYEDAQWDYSIPRVSQLVGQHDTELNYNFDDFLTHVTSTQEVSRFETVPLKYFIRNKIALVSQELGIQVPEQYETDLGMVENPSQKASVSSFSGTSRSLSMVVFSSFMAMFISYILF</sequence>
<gene>
    <name evidence="2" type="ORF">BCR36DRAFT_368233</name>
</gene>
<keyword evidence="1" id="KW-0732">Signal</keyword>
<dbReference type="Proteomes" id="UP000193719">
    <property type="component" value="Unassembled WGS sequence"/>
</dbReference>
<reference evidence="2 3" key="2">
    <citation type="submission" date="2016-08" db="EMBL/GenBank/DDBJ databases">
        <title>Pervasive Adenine N6-methylation of Active Genes in Fungi.</title>
        <authorList>
            <consortium name="DOE Joint Genome Institute"/>
            <person name="Mondo S.J."/>
            <person name="Dannebaum R.O."/>
            <person name="Kuo R.C."/>
            <person name="Labutti K."/>
            <person name="Haridas S."/>
            <person name="Kuo A."/>
            <person name="Salamov A."/>
            <person name="Ahrendt S.R."/>
            <person name="Lipzen A."/>
            <person name="Sullivan W."/>
            <person name="Andreopoulos W.B."/>
            <person name="Clum A."/>
            <person name="Lindquist E."/>
            <person name="Daum C."/>
            <person name="Ramamoorthy G.K."/>
            <person name="Gryganskyi A."/>
            <person name="Culley D."/>
            <person name="Magnuson J.K."/>
            <person name="James T.Y."/>
            <person name="O'Malley M.A."/>
            <person name="Stajich J.E."/>
            <person name="Spatafora J.W."/>
            <person name="Visel A."/>
            <person name="Grigoriev I.V."/>
        </authorList>
    </citation>
    <scope>NUCLEOTIDE SEQUENCE [LARGE SCALE GENOMIC DNA]</scope>
    <source>
        <strain evidence="3">finn</strain>
    </source>
</reference>
<evidence type="ECO:0000256" key="1">
    <source>
        <dbReference type="SAM" id="SignalP"/>
    </source>
</evidence>
<protein>
    <submittedName>
        <fullName evidence="2">Coth-domain-containing protein</fullName>
    </submittedName>
</protein>
<reference evidence="2 3" key="1">
    <citation type="submission" date="2016-08" db="EMBL/GenBank/DDBJ databases">
        <title>Genomes of anaerobic fungi encode conserved fungal cellulosomes for biomass hydrolysis.</title>
        <authorList>
            <consortium name="DOE Joint Genome Institute"/>
            <person name="Haitjema C.H."/>
            <person name="Gilmore S.P."/>
            <person name="Henske J.K."/>
            <person name="Solomon K.V."/>
            <person name="De Groot R."/>
            <person name="Kuo A."/>
            <person name="Mondo S.J."/>
            <person name="Salamov A.A."/>
            <person name="Labutti K."/>
            <person name="Zhao Z."/>
            <person name="Chiniquy J."/>
            <person name="Barry K."/>
            <person name="Brewer H.M."/>
            <person name="Purvine S.O."/>
            <person name="Wright A.T."/>
            <person name="Boxma B."/>
            <person name="Van Alen T."/>
            <person name="Hackstein J.H."/>
            <person name="Baker S.E."/>
            <person name="Grigoriev I.V."/>
            <person name="O'Malley M.A."/>
        </authorList>
    </citation>
    <scope>NUCLEOTIDE SEQUENCE [LARGE SCALE GENOMIC DNA]</scope>
    <source>
        <strain evidence="3">finn</strain>
    </source>
</reference>
<dbReference type="PANTHER" id="PTHR40050:SF1">
    <property type="entry name" value="INNER SPORE COAT PROTEIN H"/>
    <property type="match status" value="1"/>
</dbReference>
<dbReference type="InterPro" id="IPR014867">
    <property type="entry name" value="Spore_coat_CotH_CotH2/3/7"/>
</dbReference>
<evidence type="ECO:0000313" key="2">
    <source>
        <dbReference type="EMBL" id="ORX55497.1"/>
    </source>
</evidence>
<organism evidence="2 3">
    <name type="scientific">Piromyces finnis</name>
    <dbReference type="NCBI Taxonomy" id="1754191"/>
    <lineage>
        <taxon>Eukaryota</taxon>
        <taxon>Fungi</taxon>
        <taxon>Fungi incertae sedis</taxon>
        <taxon>Chytridiomycota</taxon>
        <taxon>Chytridiomycota incertae sedis</taxon>
        <taxon>Neocallimastigomycetes</taxon>
        <taxon>Neocallimastigales</taxon>
        <taxon>Neocallimastigaceae</taxon>
        <taxon>Piromyces</taxon>
    </lineage>
</organism>
<dbReference type="OrthoDB" id="10267127at2759"/>
<dbReference type="EMBL" id="MCFH01000009">
    <property type="protein sequence ID" value="ORX55497.1"/>
    <property type="molecule type" value="Genomic_DNA"/>
</dbReference>
<comment type="caution">
    <text evidence="2">The sequence shown here is derived from an EMBL/GenBank/DDBJ whole genome shotgun (WGS) entry which is preliminary data.</text>
</comment>
<evidence type="ECO:0000313" key="3">
    <source>
        <dbReference type="Proteomes" id="UP000193719"/>
    </source>
</evidence>
<keyword evidence="3" id="KW-1185">Reference proteome</keyword>